<organism evidence="13 14">
    <name type="scientific">Paramormyrops kingsleyae</name>
    <dbReference type="NCBI Taxonomy" id="1676925"/>
    <lineage>
        <taxon>Eukaryota</taxon>
        <taxon>Metazoa</taxon>
        <taxon>Chordata</taxon>
        <taxon>Craniata</taxon>
        <taxon>Vertebrata</taxon>
        <taxon>Euteleostomi</taxon>
        <taxon>Actinopterygii</taxon>
        <taxon>Neopterygii</taxon>
        <taxon>Teleostei</taxon>
        <taxon>Osteoglossocephala</taxon>
        <taxon>Osteoglossomorpha</taxon>
        <taxon>Osteoglossiformes</taxon>
        <taxon>Mormyridae</taxon>
        <taxon>Paramormyrops</taxon>
    </lineage>
</organism>
<keyword evidence="6 11" id="KW-0472">Membrane</keyword>
<dbReference type="GO" id="GO:0043005">
    <property type="term" value="C:neuron projection"/>
    <property type="evidence" value="ECO:0007669"/>
    <property type="project" value="TreeGrafter"/>
</dbReference>
<keyword evidence="5 9" id="KW-0297">G-protein coupled receptor</keyword>
<reference evidence="13" key="1">
    <citation type="submission" date="2025-08" db="UniProtKB">
        <authorList>
            <consortium name="Ensembl"/>
        </authorList>
    </citation>
    <scope>IDENTIFICATION</scope>
</reference>
<dbReference type="GeneTree" id="ENSGT00940000164128"/>
<protein>
    <submittedName>
        <fullName evidence="13">Prolactin releasing hormone 2 receptor</fullName>
    </submittedName>
</protein>
<dbReference type="Ensembl" id="ENSPKIT00000030876.1">
    <property type="protein sequence ID" value="ENSPKIP00000006839.1"/>
    <property type="gene ID" value="ENSPKIG00000022971.1"/>
</dbReference>
<dbReference type="Pfam" id="PF14989">
    <property type="entry name" value="CCDC32"/>
    <property type="match status" value="1"/>
</dbReference>
<evidence type="ECO:0000259" key="12">
    <source>
        <dbReference type="PROSITE" id="PS50262"/>
    </source>
</evidence>
<dbReference type="STRING" id="1676925.ENSPKIP00000006839"/>
<keyword evidence="14" id="KW-1185">Reference proteome</keyword>
<dbReference type="PANTHER" id="PTHR24235">
    <property type="entry name" value="NEUROPEPTIDE Y RECEPTOR"/>
    <property type="match status" value="1"/>
</dbReference>
<evidence type="ECO:0000256" key="10">
    <source>
        <dbReference type="SAM" id="MobiDB-lite"/>
    </source>
</evidence>
<dbReference type="PROSITE" id="PS50262">
    <property type="entry name" value="G_PROTEIN_RECEP_F1_2"/>
    <property type="match status" value="1"/>
</dbReference>
<dbReference type="GO" id="GO:0042923">
    <property type="term" value="F:neuropeptide binding"/>
    <property type="evidence" value="ECO:0007669"/>
    <property type="project" value="TreeGrafter"/>
</dbReference>
<dbReference type="CDD" id="cd15394">
    <property type="entry name" value="7tmA_PrRP_R"/>
    <property type="match status" value="1"/>
</dbReference>
<dbReference type="SUPFAM" id="SSF81321">
    <property type="entry name" value="Family A G protein-coupled receptor-like"/>
    <property type="match status" value="1"/>
</dbReference>
<dbReference type="AlphaFoldDB" id="A0A3B3QLW0"/>
<dbReference type="GO" id="GO:0004983">
    <property type="term" value="F:neuropeptide Y receptor activity"/>
    <property type="evidence" value="ECO:0007669"/>
    <property type="project" value="InterPro"/>
</dbReference>
<name>A0A3B3QLW0_9TELE</name>
<dbReference type="SMART" id="SM01381">
    <property type="entry name" value="7TM_GPCR_Srsx"/>
    <property type="match status" value="1"/>
</dbReference>
<proteinExistence type="inferred from homology"/>
<evidence type="ECO:0000256" key="7">
    <source>
        <dbReference type="ARBA" id="ARBA00023170"/>
    </source>
</evidence>
<dbReference type="InterPro" id="IPR028039">
    <property type="entry name" value="CCDC32"/>
</dbReference>
<feature type="transmembrane region" description="Helical" evidence="11">
    <location>
        <begin position="442"/>
        <end position="465"/>
    </location>
</feature>
<comment type="similarity">
    <text evidence="2 9">Belongs to the G-protein coupled receptor 1 family.</text>
</comment>
<keyword evidence="7 9" id="KW-0675">Receptor</keyword>
<dbReference type="PROSITE" id="PS00237">
    <property type="entry name" value="G_PROTEIN_RECEP_F1_1"/>
    <property type="match status" value="1"/>
</dbReference>
<evidence type="ECO:0000256" key="3">
    <source>
        <dbReference type="ARBA" id="ARBA00022692"/>
    </source>
</evidence>
<feature type="transmembrane region" description="Helical" evidence="11">
    <location>
        <begin position="298"/>
        <end position="319"/>
    </location>
</feature>
<dbReference type="Proteomes" id="UP000261540">
    <property type="component" value="Unplaced"/>
</dbReference>
<dbReference type="PANTHER" id="PTHR24235:SF19">
    <property type="entry name" value="PROLACTIN RELEASING PEPTIDE RECEPTOR-LIKE"/>
    <property type="match status" value="1"/>
</dbReference>
<dbReference type="Pfam" id="PF00001">
    <property type="entry name" value="7tm_1"/>
    <property type="match status" value="1"/>
</dbReference>
<feature type="compositionally biased region" description="Basic and acidic residues" evidence="10">
    <location>
        <begin position="1"/>
        <end position="12"/>
    </location>
</feature>
<evidence type="ECO:0000256" key="1">
    <source>
        <dbReference type="ARBA" id="ARBA00004141"/>
    </source>
</evidence>
<evidence type="ECO:0000256" key="2">
    <source>
        <dbReference type="ARBA" id="ARBA00010663"/>
    </source>
</evidence>
<feature type="domain" description="G-protein coupled receptors family 1 profile" evidence="12">
    <location>
        <begin position="200"/>
        <end position="462"/>
    </location>
</feature>
<feature type="region of interest" description="Disordered" evidence="10">
    <location>
        <begin position="1"/>
        <end position="56"/>
    </location>
</feature>
<dbReference type="PRINTS" id="PR00237">
    <property type="entry name" value="GPCRRHODOPSN"/>
</dbReference>
<dbReference type="InterPro" id="IPR000611">
    <property type="entry name" value="NPY_rcpt"/>
</dbReference>
<accession>A0A3B3QLW0</accession>
<dbReference type="InterPro" id="IPR000276">
    <property type="entry name" value="GPCR_Rhodpsn"/>
</dbReference>
<feature type="transmembrane region" description="Helical" evidence="11">
    <location>
        <begin position="222"/>
        <end position="245"/>
    </location>
</feature>
<feature type="transmembrane region" description="Helical" evidence="11">
    <location>
        <begin position="265"/>
        <end position="286"/>
    </location>
</feature>
<evidence type="ECO:0000313" key="14">
    <source>
        <dbReference type="Proteomes" id="UP000261540"/>
    </source>
</evidence>
<feature type="transmembrane region" description="Helical" evidence="11">
    <location>
        <begin position="348"/>
        <end position="373"/>
    </location>
</feature>
<evidence type="ECO:0000313" key="13">
    <source>
        <dbReference type="Ensembl" id="ENSPKIP00000006839.1"/>
    </source>
</evidence>
<evidence type="ECO:0000256" key="8">
    <source>
        <dbReference type="ARBA" id="ARBA00023224"/>
    </source>
</evidence>
<dbReference type="GO" id="GO:0005886">
    <property type="term" value="C:plasma membrane"/>
    <property type="evidence" value="ECO:0007669"/>
    <property type="project" value="TreeGrafter"/>
</dbReference>
<dbReference type="Gene3D" id="1.20.1070.10">
    <property type="entry name" value="Rhodopsin 7-helix transmembrane proteins"/>
    <property type="match status" value="1"/>
</dbReference>
<evidence type="ECO:0000256" key="9">
    <source>
        <dbReference type="RuleBase" id="RU000688"/>
    </source>
</evidence>
<evidence type="ECO:0000256" key="11">
    <source>
        <dbReference type="SAM" id="Phobius"/>
    </source>
</evidence>
<dbReference type="InterPro" id="IPR017452">
    <property type="entry name" value="GPCR_Rhodpsn_7TM"/>
</dbReference>
<keyword evidence="4 11" id="KW-1133">Transmembrane helix</keyword>
<comment type="subcellular location">
    <subcellularLocation>
        <location evidence="1">Membrane</location>
        <topology evidence="1">Multi-pass membrane protein</topology>
    </subcellularLocation>
</comment>
<reference evidence="13" key="2">
    <citation type="submission" date="2025-09" db="UniProtKB">
        <authorList>
            <consortium name="Ensembl"/>
        </authorList>
    </citation>
    <scope>IDENTIFICATION</scope>
</reference>
<keyword evidence="3 9" id="KW-0812">Transmembrane</keyword>
<dbReference type="PRINTS" id="PR01012">
    <property type="entry name" value="NRPEPTIDEYR"/>
</dbReference>
<evidence type="ECO:0000256" key="5">
    <source>
        <dbReference type="ARBA" id="ARBA00023040"/>
    </source>
</evidence>
<feature type="transmembrane region" description="Helical" evidence="11">
    <location>
        <begin position="189"/>
        <end position="210"/>
    </location>
</feature>
<evidence type="ECO:0000256" key="4">
    <source>
        <dbReference type="ARBA" id="ARBA00022989"/>
    </source>
</evidence>
<evidence type="ECO:0000256" key="6">
    <source>
        <dbReference type="ARBA" id="ARBA00023136"/>
    </source>
</evidence>
<sequence>MVDDLESREARSSNELWSEICPGLASQQPQGQEAEEFTDSFQPPLEDTGLGSGQYNVPLNPPLNPWAPMADSDVYIASLENRLRRIKGQSQEVTSREMLRTLSQAKKECWDRFLHDSPASDPFQDGSDFDQRSYCFTSGPAGMPSVMMDKRFFPNGSWENISTAPSISSSSSFTGLDLLFDLKPLFIPLYAMLVIVACCGNLLLLLLIVFNKKLHSTTNFLIGNLALADLVMCLFCVPLTASYAFDLRGWVFGRLMCHFVTLMQAATVFVAVLSLTAIAVDRYVVVAYPIRRRLGRRFCWSLVVGIWVCALALSVPTALHTGYLDLSEAGHHMAICEEFWQGQERGRLIYSCAVLLLSYFVPLAAVSVSYCAISHHLRRRSMPGAVAASSRAKWGRKKRKTFQLLLVSVLCFAFSWLPLQVVNLIRDLDADFSILGKNHINVIQVSCHLLAMSSACYNPFIYASLHDKFRSYLGRHVFPPRRLRQGRSSFTPSHRIPRLHTSSTLADFPMVVEKLPLEARSSFN</sequence>
<keyword evidence="8 9" id="KW-0807">Transducer</keyword>
<feature type="transmembrane region" description="Helical" evidence="11">
    <location>
        <begin position="401"/>
        <end position="422"/>
    </location>
</feature>